<feature type="transmembrane region" description="Helical" evidence="1">
    <location>
        <begin position="900"/>
        <end position="925"/>
    </location>
</feature>
<feature type="transmembrane region" description="Helical" evidence="1">
    <location>
        <begin position="333"/>
        <end position="351"/>
    </location>
</feature>
<feature type="transmembrane region" description="Helical" evidence="1">
    <location>
        <begin position="946"/>
        <end position="965"/>
    </location>
</feature>
<dbReference type="PANTHER" id="PTHR32063">
    <property type="match status" value="1"/>
</dbReference>
<evidence type="ECO:0000256" key="1">
    <source>
        <dbReference type="SAM" id="Phobius"/>
    </source>
</evidence>
<dbReference type="PANTHER" id="PTHR32063:SF18">
    <property type="entry name" value="CATION EFFLUX SYSTEM PROTEIN"/>
    <property type="match status" value="1"/>
</dbReference>
<dbReference type="AlphaFoldDB" id="A0A0E4GAQ7"/>
<feature type="transmembrane region" description="Helical" evidence="1">
    <location>
        <begin position="12"/>
        <end position="32"/>
    </location>
</feature>
<keyword evidence="3" id="KW-1185">Reference proteome</keyword>
<dbReference type="InterPro" id="IPR027463">
    <property type="entry name" value="AcrB_DN_DC_subdom"/>
</dbReference>
<dbReference type="OrthoDB" id="9757876at2"/>
<feature type="transmembrane region" description="Helical" evidence="1">
    <location>
        <begin position="358"/>
        <end position="380"/>
    </location>
</feature>
<proteinExistence type="predicted"/>
<name>A0A0E4GAQ7_9FIRM</name>
<reference evidence="2 3" key="1">
    <citation type="submission" date="2015-03" db="EMBL/GenBank/DDBJ databases">
        <authorList>
            <person name="Murphy D."/>
        </authorList>
    </citation>
    <scope>NUCLEOTIDE SEQUENCE [LARGE SCALE GENOMIC DNA]</scope>
    <source>
        <strain evidence="2 3">OL-4</strain>
    </source>
</reference>
<feature type="transmembrane region" description="Helical" evidence="1">
    <location>
        <begin position="386"/>
        <end position="408"/>
    </location>
</feature>
<feature type="transmembrane region" description="Helical" evidence="1">
    <location>
        <begin position="429"/>
        <end position="449"/>
    </location>
</feature>
<feature type="transmembrane region" description="Helical" evidence="1">
    <location>
        <begin position="971"/>
        <end position="1000"/>
    </location>
</feature>
<feature type="transmembrane region" description="Helical" evidence="1">
    <location>
        <begin position="874"/>
        <end position="894"/>
    </location>
</feature>
<protein>
    <submittedName>
        <fullName evidence="2">Acriflavin resistance protein</fullName>
    </submittedName>
</protein>
<dbReference type="STRING" id="690567.1150"/>
<dbReference type="Gene3D" id="1.20.1640.10">
    <property type="entry name" value="Multidrug efflux transporter AcrB transmembrane domain"/>
    <property type="match status" value="2"/>
</dbReference>
<dbReference type="Gene3D" id="3.30.70.1430">
    <property type="entry name" value="Multidrug efflux transporter AcrB pore domain"/>
    <property type="match status" value="2"/>
</dbReference>
<feature type="transmembrane region" description="Helical" evidence="1">
    <location>
        <begin position="519"/>
        <end position="541"/>
    </location>
</feature>
<dbReference type="RefSeq" id="WP_046496502.1">
    <property type="nucleotide sequence ID" value="NZ_CGIH01000020.1"/>
</dbReference>
<keyword evidence="1" id="KW-1133">Transmembrane helix</keyword>
<sequence length="1004" mass="110562">MNIIITCIKNSRFTIFFTVLLALFGLYCYIILPKQESPEVAAPLAVITTVYPGASPEDVERLVTRPIEEDLPQVSGYDYCESFSQNSVSSVILYLENNADVEKAWADLSRRMNDVQRLLPDEARPIEINTNLAETAGIIISLSNDSLPQEELSSLAQKYKNKLLQVDGIARFDIQGEKQDILLIKVDKTKITNSGLSWEQLFNILKAQNIQIPPGSVKQQDFIFNVRIPGAFQSISAVENTLLGVSPVTGIPLRLKDIAAVGLSPDENAPRIRNQGHSAVLLTGYFQPDRNVLEVGNNLRKELDKLKKKAPAGLQIKEILYQPKDVSRSISTFIQDLLIGLILVITVVLLGMGFRNALIASTAIPLSILITFIAMVPLGIKVHEISIAALIMVLGILVDDAIVMTDAIQVQLDQGLEKMAACAAGLKNAAVPILTSTLTTMAAFAPLLFVPGPAGEFLRSIPQVIMTALLASFIIAMLLTPTLAYLFFKKAPSHNHRSRIRNFFTKFLDLSMRRKRGSLLATLLVFLLALYGITFLDLQFFPKANKNILYVDITAPPSSSLEKTAQLTGQVETWLKKQPEIVGVTSSIGSGLPKFYITLPALPKSPQIAQIMLQVDPRKNNRFDSNEELADYLQQQINQQLLAGRIRVNMLAKAYPGQPLQIRVRSKNAARLAETSAKVKKTLSDIKGSLNVAYDLDEPVNEFQVKISIDQAAALGISNYDVQRQINIALSGAQVSVLRSLKQDYKIILRSNIASLKDLKILPIKSPVTNQTLQLQQIADITQVKAIPTIRKYNGIRTITVSGDVKAGYNAVSIENKFREKVASLDLAGVELIYEGERTRIIDNFGNLGRSAIFAIFIIYLILMLQFKSFGQPFIIFITIPLALIGSIAGLLIFRQPMSFTALLGMISLIGLVVRNAILLIEYINSARSDGMKVEEACKYAVELRLRPILLTAITAIMGLLDLALSRNPLFVPMAIALMSGLFVATVLTMVIVPVIYSLIVREA</sequence>
<evidence type="ECO:0000313" key="2">
    <source>
        <dbReference type="EMBL" id="CFX40716.1"/>
    </source>
</evidence>
<dbReference type="PRINTS" id="PR00702">
    <property type="entry name" value="ACRIFLAVINRP"/>
</dbReference>
<dbReference type="Pfam" id="PF00873">
    <property type="entry name" value="ACR_tran"/>
    <property type="match status" value="1"/>
</dbReference>
<dbReference type="GO" id="GO:0042910">
    <property type="term" value="F:xenobiotic transmembrane transporter activity"/>
    <property type="evidence" value="ECO:0007669"/>
    <property type="project" value="TreeGrafter"/>
</dbReference>
<keyword evidence="1" id="KW-0812">Transmembrane</keyword>
<dbReference type="Proteomes" id="UP000045545">
    <property type="component" value="Unassembled WGS sequence"/>
</dbReference>
<dbReference type="SUPFAM" id="SSF82866">
    <property type="entry name" value="Multidrug efflux transporter AcrB transmembrane domain"/>
    <property type="match status" value="2"/>
</dbReference>
<organism evidence="2 3">
    <name type="scientific">Syntrophomonas zehnderi OL-4</name>
    <dbReference type="NCBI Taxonomy" id="690567"/>
    <lineage>
        <taxon>Bacteria</taxon>
        <taxon>Bacillati</taxon>
        <taxon>Bacillota</taxon>
        <taxon>Clostridia</taxon>
        <taxon>Eubacteriales</taxon>
        <taxon>Syntrophomonadaceae</taxon>
        <taxon>Syntrophomonas</taxon>
    </lineage>
</organism>
<dbReference type="SUPFAM" id="SSF82714">
    <property type="entry name" value="Multidrug efflux transporter AcrB TolC docking domain, DN and DC subdomains"/>
    <property type="match status" value="2"/>
</dbReference>
<evidence type="ECO:0000313" key="3">
    <source>
        <dbReference type="Proteomes" id="UP000045545"/>
    </source>
</evidence>
<keyword evidence="1" id="KW-0472">Membrane</keyword>
<dbReference type="InterPro" id="IPR001036">
    <property type="entry name" value="Acrflvin-R"/>
</dbReference>
<dbReference type="Gene3D" id="3.30.70.1320">
    <property type="entry name" value="Multidrug efflux transporter AcrB pore domain like"/>
    <property type="match status" value="1"/>
</dbReference>
<feature type="transmembrane region" description="Helical" evidence="1">
    <location>
        <begin position="848"/>
        <end position="867"/>
    </location>
</feature>
<dbReference type="EMBL" id="CGIH01000020">
    <property type="protein sequence ID" value="CFX40716.1"/>
    <property type="molecule type" value="Genomic_DNA"/>
</dbReference>
<accession>A0A0E4GAQ7</accession>
<dbReference type="Gene3D" id="3.30.2090.10">
    <property type="entry name" value="Multidrug efflux transporter AcrB TolC docking domain, DN and DC subdomains"/>
    <property type="match status" value="2"/>
</dbReference>
<dbReference type="GO" id="GO:0005886">
    <property type="term" value="C:plasma membrane"/>
    <property type="evidence" value="ECO:0007669"/>
    <property type="project" value="TreeGrafter"/>
</dbReference>
<dbReference type="SUPFAM" id="SSF82693">
    <property type="entry name" value="Multidrug efflux transporter AcrB pore domain, PN1, PN2, PC1 and PC2 subdomains"/>
    <property type="match status" value="3"/>
</dbReference>
<dbReference type="Gene3D" id="3.30.70.1440">
    <property type="entry name" value="Multidrug efflux transporter AcrB pore domain"/>
    <property type="match status" value="1"/>
</dbReference>
<gene>
    <name evidence="2" type="ORF">1150</name>
</gene>
<feature type="transmembrane region" description="Helical" evidence="1">
    <location>
        <begin position="461"/>
        <end position="488"/>
    </location>
</feature>